<gene>
    <name evidence="1" type="ORF">UFOVP245_109</name>
</gene>
<reference evidence="1" key="1">
    <citation type="submission" date="2020-05" db="EMBL/GenBank/DDBJ databases">
        <authorList>
            <person name="Chiriac C."/>
            <person name="Salcher M."/>
            <person name="Ghai R."/>
            <person name="Kavagutti S V."/>
        </authorList>
    </citation>
    <scope>NUCLEOTIDE SEQUENCE</scope>
</reference>
<protein>
    <submittedName>
        <fullName evidence="1">Uncharacterized protein</fullName>
    </submittedName>
</protein>
<evidence type="ECO:0000313" key="1">
    <source>
        <dbReference type="EMBL" id="CAB5221255.1"/>
    </source>
</evidence>
<dbReference type="EMBL" id="LR798287">
    <property type="protein sequence ID" value="CAB5221255.1"/>
    <property type="molecule type" value="Genomic_DNA"/>
</dbReference>
<sequence length="160" mass="16986">MAISFPTNPATGDTTFTGGRSWMYDGERWSAVSFYADDFTMMLAVTDENSDLFTGTTKISFRSPFSFQIYKIPRIYVGTAGTGSVTTVDVKVSGTSIFGSGAKLTIDPGEKTSTTAATAAGPISLMNTVIADDSEITVDITTVSTGAKGLKLVLYLRRTS</sequence>
<organism evidence="1">
    <name type="scientific">uncultured Caudovirales phage</name>
    <dbReference type="NCBI Taxonomy" id="2100421"/>
    <lineage>
        <taxon>Viruses</taxon>
        <taxon>Duplodnaviria</taxon>
        <taxon>Heunggongvirae</taxon>
        <taxon>Uroviricota</taxon>
        <taxon>Caudoviricetes</taxon>
        <taxon>Peduoviridae</taxon>
        <taxon>Maltschvirus</taxon>
        <taxon>Maltschvirus maltsch</taxon>
    </lineage>
</organism>
<accession>A0A6J7WWJ7</accession>
<proteinExistence type="predicted"/>
<name>A0A6J7WWJ7_9CAUD</name>